<dbReference type="AlphaFoldDB" id="A0AAJ2S9Z2"/>
<feature type="chain" id="PRO_5042504113" description="chitinase" evidence="8">
    <location>
        <begin position="24"/>
        <end position="744"/>
    </location>
</feature>
<evidence type="ECO:0000256" key="4">
    <source>
        <dbReference type="ARBA" id="ARBA00023024"/>
    </source>
</evidence>
<proteinExistence type="predicted"/>
<keyword evidence="8" id="KW-0732">Signal</keyword>
<feature type="domain" description="GH18" evidence="9">
    <location>
        <begin position="161"/>
        <end position="524"/>
    </location>
</feature>
<sequence length="744" mass="81896">MHFKKQTLTVLMALALAPLAASAATLTADDQRNTITGLDSSQMISKDNGNSWLAYTSETQNNFPGTETVVVAVKDNLAITSENYDPTLSYPTAGTVVRYNGYYWTSKWWVNPAEVPGSNEVWQKGAAINIQTLGTFEFLPYTGQAAIDFQNDQKAKLAAMRKIIGYFPEWGVYDAHNNFTPDKIDYSTLTEINYGFAVVKNGEVTMHDTEKGPGLIKELNERTEAAGVRHIISVGGWNNSEEGVFEAATATQEGTEKLASSMVAYMLKWDFDGIDIDWEYPDTDAEKESFTKLVQLVRAKLDDEGKKDDKYYSLSAAVTTNHNKIEFINPAVTTPLFDTVNVMAYDIHGAFESITGHNAPLYANSKDEDQLLNVAATMDEYVNTWNVPKSKLLMGIPYYGRGWGDVEPTEIVKGLPGLFTPGTATVHGTWDDVGQNTGTHPWYVLKEKLASGDYVRYWDSESGVPYLYGPQNKEFLTYDDPQSVKEKVDYINQQGFAGAIVWDISGDTPDHELGNIVKEIKTTPAQDPDMKGLFITLQNGGRRVVFNLPADKLTSGHAYRVEIDGKYLFSTEGVQPYYAYAGYLGKEVSLSTDNVSSKIPVGSVITVKRTTPDAAVIGQITVTQDMLDGKKSVINDGSVKSLTVQKINNVPYAVVEFAKDKLQSKDGSSYVAKVIDDDQQIGNTIFYCDNGKCSYANASEQGDNTILVKSDDKAISVGEKIVIERTSPNPAYVAEVVVTADMLK</sequence>
<dbReference type="PANTHER" id="PTHR11177">
    <property type="entry name" value="CHITINASE"/>
    <property type="match status" value="1"/>
</dbReference>
<accession>A0AAJ2S9Z2</accession>
<dbReference type="InterPro" id="IPR001579">
    <property type="entry name" value="Glyco_hydro_18_chit_AS"/>
</dbReference>
<evidence type="ECO:0000256" key="2">
    <source>
        <dbReference type="ARBA" id="ARBA00012729"/>
    </source>
</evidence>
<comment type="caution">
    <text evidence="10">The sequence shown here is derived from an EMBL/GenBank/DDBJ whole genome shotgun (WGS) entry which is preliminary data.</text>
</comment>
<dbReference type="GO" id="GO:0008061">
    <property type="term" value="F:chitin binding"/>
    <property type="evidence" value="ECO:0007669"/>
    <property type="project" value="InterPro"/>
</dbReference>
<keyword evidence="4" id="KW-0146">Chitin degradation</keyword>
<dbReference type="InterPro" id="IPR011583">
    <property type="entry name" value="Chitinase_II/V-like_cat"/>
</dbReference>
<dbReference type="Gene3D" id="2.10.10.20">
    <property type="entry name" value="Carbohydrate-binding module superfamily 5/12"/>
    <property type="match status" value="1"/>
</dbReference>
<organism evidence="10 11">
    <name type="scientific">Scandinavium lactucae</name>
    <dbReference type="NCBI Taxonomy" id="3095028"/>
    <lineage>
        <taxon>Bacteria</taxon>
        <taxon>Pseudomonadati</taxon>
        <taxon>Pseudomonadota</taxon>
        <taxon>Gammaproteobacteria</taxon>
        <taxon>Enterobacterales</taxon>
        <taxon>Enterobacteriaceae</taxon>
        <taxon>Scandinavium</taxon>
    </lineage>
</organism>
<evidence type="ECO:0000256" key="8">
    <source>
        <dbReference type="SAM" id="SignalP"/>
    </source>
</evidence>
<dbReference type="EC" id="3.2.1.14" evidence="2"/>
<comment type="catalytic activity">
    <reaction evidence="1">
        <text>Random endo-hydrolysis of N-acetyl-beta-D-glucosaminide (1-&gt;4)-beta-linkages in chitin and chitodextrins.</text>
        <dbReference type="EC" id="3.2.1.14"/>
    </reaction>
</comment>
<dbReference type="SUPFAM" id="SSF51055">
    <property type="entry name" value="Carbohydrate binding domain"/>
    <property type="match status" value="1"/>
</dbReference>
<dbReference type="GO" id="GO:0008843">
    <property type="term" value="F:endochitinase activity"/>
    <property type="evidence" value="ECO:0007669"/>
    <property type="project" value="UniProtKB-EC"/>
</dbReference>
<dbReference type="SMART" id="SM00636">
    <property type="entry name" value="Glyco_18"/>
    <property type="match status" value="1"/>
</dbReference>
<dbReference type="RefSeq" id="WP_319629251.1">
    <property type="nucleotide sequence ID" value="NZ_JAWXRB010000002.1"/>
</dbReference>
<dbReference type="PROSITE" id="PS01095">
    <property type="entry name" value="GH18_1"/>
    <property type="match status" value="1"/>
</dbReference>
<keyword evidence="6" id="KW-0119">Carbohydrate metabolism</keyword>
<dbReference type="SUPFAM" id="SSF54556">
    <property type="entry name" value="Chitinase insertion domain"/>
    <property type="match status" value="1"/>
</dbReference>
<dbReference type="EMBL" id="JAWXRC010000031">
    <property type="protein sequence ID" value="MDX6032759.1"/>
    <property type="molecule type" value="Genomic_DNA"/>
</dbReference>
<dbReference type="Gene3D" id="3.10.50.10">
    <property type="match status" value="1"/>
</dbReference>
<dbReference type="InterPro" id="IPR017853">
    <property type="entry name" value="GH"/>
</dbReference>
<dbReference type="PROSITE" id="PS51910">
    <property type="entry name" value="GH18_2"/>
    <property type="match status" value="1"/>
</dbReference>
<keyword evidence="5 7" id="KW-0326">Glycosidase</keyword>
<dbReference type="SUPFAM" id="SSF51445">
    <property type="entry name" value="(Trans)glycosidases"/>
    <property type="match status" value="1"/>
</dbReference>
<dbReference type="GO" id="GO:0005576">
    <property type="term" value="C:extracellular region"/>
    <property type="evidence" value="ECO:0007669"/>
    <property type="project" value="InterPro"/>
</dbReference>
<protein>
    <recommendedName>
        <fullName evidence="2">chitinase</fullName>
        <ecNumber evidence="2">3.2.1.14</ecNumber>
    </recommendedName>
</protein>
<feature type="signal peptide" evidence="8">
    <location>
        <begin position="1"/>
        <end position="23"/>
    </location>
</feature>
<evidence type="ECO:0000256" key="6">
    <source>
        <dbReference type="ARBA" id="ARBA00023326"/>
    </source>
</evidence>
<evidence type="ECO:0000256" key="1">
    <source>
        <dbReference type="ARBA" id="ARBA00000822"/>
    </source>
</evidence>
<gene>
    <name evidence="10" type="ORF">SIL20_14715</name>
</gene>
<dbReference type="PANTHER" id="PTHR11177:SF317">
    <property type="entry name" value="CHITINASE 12-RELATED"/>
    <property type="match status" value="1"/>
</dbReference>
<dbReference type="GO" id="GO:0006032">
    <property type="term" value="P:chitin catabolic process"/>
    <property type="evidence" value="ECO:0007669"/>
    <property type="project" value="UniProtKB-KW"/>
</dbReference>
<dbReference type="InterPro" id="IPR036573">
    <property type="entry name" value="CBM_sf_5/12"/>
</dbReference>
<dbReference type="InterPro" id="IPR029070">
    <property type="entry name" value="Chitinase_insertion_sf"/>
</dbReference>
<name>A0AAJ2S9Z2_9ENTR</name>
<dbReference type="Gene3D" id="3.20.20.80">
    <property type="entry name" value="Glycosidases"/>
    <property type="match status" value="1"/>
</dbReference>
<evidence type="ECO:0000256" key="7">
    <source>
        <dbReference type="RuleBase" id="RU000489"/>
    </source>
</evidence>
<dbReference type="Pfam" id="PF00704">
    <property type="entry name" value="Glyco_hydro_18"/>
    <property type="match status" value="1"/>
</dbReference>
<evidence type="ECO:0000313" key="11">
    <source>
        <dbReference type="Proteomes" id="UP001282336"/>
    </source>
</evidence>
<keyword evidence="3 7" id="KW-0378">Hydrolase</keyword>
<dbReference type="InterPro" id="IPR050314">
    <property type="entry name" value="Glycosyl_Hydrlase_18"/>
</dbReference>
<evidence type="ECO:0000313" key="10">
    <source>
        <dbReference type="EMBL" id="MDX6032759.1"/>
    </source>
</evidence>
<evidence type="ECO:0000259" key="9">
    <source>
        <dbReference type="PROSITE" id="PS51910"/>
    </source>
</evidence>
<keyword evidence="6" id="KW-0624">Polysaccharide degradation</keyword>
<dbReference type="GO" id="GO:0000272">
    <property type="term" value="P:polysaccharide catabolic process"/>
    <property type="evidence" value="ECO:0007669"/>
    <property type="project" value="UniProtKB-KW"/>
</dbReference>
<evidence type="ECO:0000256" key="5">
    <source>
        <dbReference type="ARBA" id="ARBA00023295"/>
    </source>
</evidence>
<reference evidence="10" key="1">
    <citation type="submission" date="2023-11" db="EMBL/GenBank/DDBJ databases">
        <title>Scandinavium wanjuensis sp. nov., isolated from lettuce South Korea.</title>
        <authorList>
            <person name="Park J."/>
            <person name="Park S."/>
            <person name="Oh K.K."/>
            <person name="Cho G.S."/>
            <person name="Franz C.M.A.P."/>
        </authorList>
    </citation>
    <scope>NUCLEOTIDE SEQUENCE</scope>
    <source>
        <strain evidence="10">V105_12</strain>
    </source>
</reference>
<evidence type="ECO:0000256" key="3">
    <source>
        <dbReference type="ARBA" id="ARBA00022801"/>
    </source>
</evidence>
<dbReference type="GO" id="GO:0030246">
    <property type="term" value="F:carbohydrate binding"/>
    <property type="evidence" value="ECO:0007669"/>
    <property type="project" value="InterPro"/>
</dbReference>
<dbReference type="InterPro" id="IPR001223">
    <property type="entry name" value="Glyco_hydro18_cat"/>
</dbReference>
<dbReference type="Proteomes" id="UP001282336">
    <property type="component" value="Unassembled WGS sequence"/>
</dbReference>